<proteinExistence type="predicted"/>
<evidence type="ECO:0000313" key="2">
    <source>
        <dbReference type="EMBL" id="WOO78753.1"/>
    </source>
</evidence>
<dbReference type="Proteomes" id="UP000827549">
    <property type="component" value="Chromosome 2"/>
</dbReference>
<feature type="chain" id="PRO_5042126752" evidence="1">
    <location>
        <begin position="18"/>
        <end position="196"/>
    </location>
</feature>
<keyword evidence="3" id="KW-1185">Reference proteome</keyword>
<keyword evidence="1" id="KW-0732">Signal</keyword>
<reference evidence="2" key="1">
    <citation type="submission" date="2023-10" db="EMBL/GenBank/DDBJ databases">
        <authorList>
            <person name="Noh H."/>
        </authorList>
    </citation>
    <scope>NUCLEOTIDE SEQUENCE</scope>
    <source>
        <strain evidence="2">DUCC4014</strain>
    </source>
</reference>
<dbReference type="EMBL" id="CP086715">
    <property type="protein sequence ID" value="WOO78753.1"/>
    <property type="molecule type" value="Genomic_DNA"/>
</dbReference>
<evidence type="ECO:0000313" key="3">
    <source>
        <dbReference type="Proteomes" id="UP000827549"/>
    </source>
</evidence>
<dbReference type="RefSeq" id="XP_062624785.1">
    <property type="nucleotide sequence ID" value="XM_062768801.1"/>
</dbReference>
<name>A0AAF0Y1Y7_9TREE</name>
<accession>A0AAF0Y1Y7</accession>
<sequence>MLFRTVTLALLASLVAAAPTPEAAPAPDAAPAPETPPTSVFERSELVESEGRPVGQIRRSVSHDGDAQHLQARAEKDLVNKPVPGGVTIRCFRGTDCKDEYDLRSPLLCARNERSSCSFDTWGGFEGTFGITIPKGEKYDGWDGDNWTPYWDEISPVIKSAGRGSQCVNQSGRTKGNSGNVIQKQGRVIYTSSDRR</sequence>
<evidence type="ECO:0000256" key="1">
    <source>
        <dbReference type="SAM" id="SignalP"/>
    </source>
</evidence>
<feature type="signal peptide" evidence="1">
    <location>
        <begin position="1"/>
        <end position="17"/>
    </location>
</feature>
<protein>
    <submittedName>
        <fullName evidence="2">Uncharacterized protein</fullName>
    </submittedName>
</protein>
<organism evidence="2 3">
    <name type="scientific">Vanrija pseudolonga</name>
    <dbReference type="NCBI Taxonomy" id="143232"/>
    <lineage>
        <taxon>Eukaryota</taxon>
        <taxon>Fungi</taxon>
        <taxon>Dikarya</taxon>
        <taxon>Basidiomycota</taxon>
        <taxon>Agaricomycotina</taxon>
        <taxon>Tremellomycetes</taxon>
        <taxon>Trichosporonales</taxon>
        <taxon>Trichosporonaceae</taxon>
        <taxon>Vanrija</taxon>
    </lineage>
</organism>
<gene>
    <name evidence="2" type="ORF">LOC62_02G002292</name>
</gene>
<dbReference type="AlphaFoldDB" id="A0AAF0Y1Y7"/>
<dbReference type="GeneID" id="87805540"/>